<evidence type="ECO:0000256" key="2">
    <source>
        <dbReference type="ARBA" id="ARBA00022475"/>
    </source>
</evidence>
<dbReference type="InterPro" id="IPR003439">
    <property type="entry name" value="ABC_transporter-like_ATP-bd"/>
</dbReference>
<dbReference type="PROSITE" id="PS50893">
    <property type="entry name" value="ABC_TRANSPORTER_2"/>
    <property type="match status" value="1"/>
</dbReference>
<dbReference type="InterPro" id="IPR027417">
    <property type="entry name" value="P-loop_NTPase"/>
</dbReference>
<feature type="domain" description="ABC transporter" evidence="5">
    <location>
        <begin position="8"/>
        <end position="242"/>
    </location>
</feature>
<evidence type="ECO:0000313" key="7">
    <source>
        <dbReference type="Proteomes" id="UP000322079"/>
    </source>
</evidence>
<dbReference type="SMART" id="SM00382">
    <property type="entry name" value="AAA"/>
    <property type="match status" value="1"/>
</dbReference>
<keyword evidence="1" id="KW-0813">Transport</keyword>
<dbReference type="Gene3D" id="3.40.50.300">
    <property type="entry name" value="P-loop containing nucleotide triphosphate hydrolases"/>
    <property type="match status" value="1"/>
</dbReference>
<evidence type="ECO:0000256" key="3">
    <source>
        <dbReference type="ARBA" id="ARBA00022741"/>
    </source>
</evidence>
<sequence length="252" mass="27518">MGGFDQGVDAWALCMRNVRKRFDRPVIDGLDLRVRRGEFYTLLGANGAGKTTTLRMAVGLLAPDGGDIAVLGRDARTEAVEVKRRVAYLPDEPLLYDRLKPYEYLEFVSGLWGVPPNEARGRAERLLSMLGLADHAEELVEGFSRGMRQKLSLAGALIHEPELIVLDEPLTGLDAAASRLVKDLLLRHVADGGTVILSTHIMEVAERLAQRIGILCGGRLVAEGTLDELRTRAGSEDATLEQLFLSMTEAAV</sequence>
<evidence type="ECO:0000313" key="6">
    <source>
        <dbReference type="EMBL" id="QEL54902.1"/>
    </source>
</evidence>
<keyword evidence="2" id="KW-0472">Membrane</keyword>
<accession>A0A5C1DDR3</accession>
<evidence type="ECO:0000259" key="5">
    <source>
        <dbReference type="PROSITE" id="PS50893"/>
    </source>
</evidence>
<keyword evidence="7" id="KW-1185">Reference proteome</keyword>
<gene>
    <name evidence="6" type="ORF">FYK34_04640</name>
</gene>
<organism evidence="6 7">
    <name type="scientific">Chromobacterium paludis</name>
    <dbReference type="NCBI Taxonomy" id="2605945"/>
    <lineage>
        <taxon>Bacteria</taxon>
        <taxon>Pseudomonadati</taxon>
        <taxon>Pseudomonadota</taxon>
        <taxon>Betaproteobacteria</taxon>
        <taxon>Neisseriales</taxon>
        <taxon>Chromobacteriaceae</taxon>
        <taxon>Chromobacterium</taxon>
    </lineage>
</organism>
<dbReference type="RefSeq" id="WP_149295277.1">
    <property type="nucleotide sequence ID" value="NZ_CP043473.1"/>
</dbReference>
<dbReference type="AlphaFoldDB" id="A0A5C1DDR3"/>
<evidence type="ECO:0000256" key="4">
    <source>
        <dbReference type="ARBA" id="ARBA00022840"/>
    </source>
</evidence>
<dbReference type="Pfam" id="PF00005">
    <property type="entry name" value="ABC_tran"/>
    <property type="match status" value="1"/>
</dbReference>
<proteinExistence type="predicted"/>
<dbReference type="InterPro" id="IPR003593">
    <property type="entry name" value="AAA+_ATPase"/>
</dbReference>
<keyword evidence="2" id="KW-1003">Cell membrane</keyword>
<dbReference type="CDD" id="cd03230">
    <property type="entry name" value="ABC_DR_subfamily_A"/>
    <property type="match status" value="1"/>
</dbReference>
<dbReference type="EMBL" id="CP043473">
    <property type="protein sequence ID" value="QEL54902.1"/>
    <property type="molecule type" value="Genomic_DNA"/>
</dbReference>
<protein>
    <submittedName>
        <fullName evidence="6">ABC transporter ATP-binding protein</fullName>
    </submittedName>
</protein>
<dbReference type="KEGG" id="chrm:FYK34_04640"/>
<dbReference type="PANTHER" id="PTHR42939">
    <property type="entry name" value="ABC TRANSPORTER ATP-BINDING PROTEIN ALBC-RELATED"/>
    <property type="match status" value="1"/>
</dbReference>
<keyword evidence="3" id="KW-0547">Nucleotide-binding</keyword>
<dbReference type="GO" id="GO:0005524">
    <property type="term" value="F:ATP binding"/>
    <property type="evidence" value="ECO:0007669"/>
    <property type="project" value="UniProtKB-KW"/>
</dbReference>
<dbReference type="SUPFAM" id="SSF52540">
    <property type="entry name" value="P-loop containing nucleoside triphosphate hydrolases"/>
    <property type="match status" value="1"/>
</dbReference>
<evidence type="ECO:0000256" key="1">
    <source>
        <dbReference type="ARBA" id="ARBA00022448"/>
    </source>
</evidence>
<dbReference type="InterPro" id="IPR051782">
    <property type="entry name" value="ABC_Transporter_VariousFunc"/>
</dbReference>
<keyword evidence="4 6" id="KW-0067">ATP-binding</keyword>
<dbReference type="PANTHER" id="PTHR42939:SF1">
    <property type="entry name" value="ABC TRANSPORTER ATP-BINDING PROTEIN ALBC-RELATED"/>
    <property type="match status" value="1"/>
</dbReference>
<reference evidence="6 7" key="1">
    <citation type="submission" date="2019-08" db="EMBL/GenBank/DDBJ databases">
        <title>Chromobacterium paludis, a novel bacterium isolated from a Maryland marsh pond.</title>
        <authorList>
            <person name="Blackburn M.B."/>
            <person name="Gundersen-Rindal D.E."/>
        </authorList>
    </citation>
    <scope>NUCLEOTIDE SEQUENCE [LARGE SCALE GENOMIC DNA]</scope>
    <source>
        <strain evidence="7">IIBBL 257-1</strain>
    </source>
</reference>
<name>A0A5C1DDR3_9NEIS</name>
<dbReference type="Proteomes" id="UP000322079">
    <property type="component" value="Chromosome"/>
</dbReference>
<dbReference type="GO" id="GO:0016887">
    <property type="term" value="F:ATP hydrolysis activity"/>
    <property type="evidence" value="ECO:0007669"/>
    <property type="project" value="InterPro"/>
</dbReference>